<accession>A0A9P6LBG0</accession>
<feature type="transmembrane region" description="Helical" evidence="9">
    <location>
        <begin position="584"/>
        <end position="604"/>
    </location>
</feature>
<dbReference type="Proteomes" id="UP000736335">
    <property type="component" value="Unassembled WGS sequence"/>
</dbReference>
<dbReference type="PANTHER" id="PTHR31503">
    <property type="entry name" value="VACUOLAR CALCIUM ION TRANSPORTER"/>
    <property type="match status" value="1"/>
</dbReference>
<feature type="compositionally biased region" description="Basic and acidic residues" evidence="8">
    <location>
        <begin position="411"/>
        <end position="432"/>
    </location>
</feature>
<feature type="transmembrane region" description="Helical" evidence="9">
    <location>
        <begin position="139"/>
        <end position="159"/>
    </location>
</feature>
<dbReference type="Gene3D" id="1.20.1420.30">
    <property type="entry name" value="NCX, central ion-binding region"/>
    <property type="match status" value="2"/>
</dbReference>
<dbReference type="PANTHER" id="PTHR31503:SF20">
    <property type="entry name" value="CA(2+)_H(+) EXCHANGER, PUTATIVE (EUROFUNG)-RELATED"/>
    <property type="match status" value="1"/>
</dbReference>
<feature type="region of interest" description="Disordered" evidence="8">
    <location>
        <begin position="392"/>
        <end position="443"/>
    </location>
</feature>
<reference evidence="11" key="2">
    <citation type="submission" date="2020-11" db="EMBL/GenBank/DDBJ databases">
        <authorList>
            <consortium name="DOE Joint Genome Institute"/>
            <person name="Kuo A."/>
            <person name="Miyauchi S."/>
            <person name="Kiss E."/>
            <person name="Drula E."/>
            <person name="Kohler A."/>
            <person name="Sanchez-Garcia M."/>
            <person name="Andreopoulos B."/>
            <person name="Barry K.W."/>
            <person name="Bonito G."/>
            <person name="Buee M."/>
            <person name="Carver A."/>
            <person name="Chen C."/>
            <person name="Cichocki N."/>
            <person name="Clum A."/>
            <person name="Culley D."/>
            <person name="Crous P.W."/>
            <person name="Fauchery L."/>
            <person name="Girlanda M."/>
            <person name="Hayes R."/>
            <person name="Keri Z."/>
            <person name="Labutti K."/>
            <person name="Lipzen A."/>
            <person name="Lombard V."/>
            <person name="Magnuson J."/>
            <person name="Maillard F."/>
            <person name="Morin E."/>
            <person name="Murat C."/>
            <person name="Nolan M."/>
            <person name="Ohm R."/>
            <person name="Pangilinan J."/>
            <person name="Pereira M."/>
            <person name="Perotto S."/>
            <person name="Peter M."/>
            <person name="Riley R."/>
            <person name="Sitrit Y."/>
            <person name="Stielow B."/>
            <person name="Szollosi G."/>
            <person name="Zifcakova L."/>
            <person name="Stursova M."/>
            <person name="Spatafora J.W."/>
            <person name="Tedersoo L."/>
            <person name="Vaario L.-M."/>
            <person name="Yamada A."/>
            <person name="Yan M."/>
            <person name="Wang P."/>
            <person name="Xu J."/>
            <person name="Bruns T."/>
            <person name="Baldrian P."/>
            <person name="Vilgalys R."/>
            <person name="Henrissat B."/>
            <person name="Grigoriev I.V."/>
            <person name="Hibbett D."/>
            <person name="Nagy L.G."/>
            <person name="Martin F.M."/>
        </authorList>
    </citation>
    <scope>NUCLEOTIDE SEQUENCE</scope>
    <source>
        <strain evidence="11">UH-Tt-Lm1</strain>
    </source>
</reference>
<evidence type="ECO:0000313" key="11">
    <source>
        <dbReference type="EMBL" id="KAF9790835.1"/>
    </source>
</evidence>
<evidence type="ECO:0000256" key="6">
    <source>
        <dbReference type="ARBA" id="ARBA00023065"/>
    </source>
</evidence>
<dbReference type="Pfam" id="PF01699">
    <property type="entry name" value="Na_Ca_ex"/>
    <property type="match status" value="2"/>
</dbReference>
<gene>
    <name evidence="11" type="ORF">BJ322DRAFT_1038431</name>
</gene>
<proteinExistence type="inferred from homology"/>
<dbReference type="GO" id="GO:0015369">
    <property type="term" value="F:calcium:proton antiporter activity"/>
    <property type="evidence" value="ECO:0007669"/>
    <property type="project" value="TreeGrafter"/>
</dbReference>
<sequence length="617" mass="67177">MVTSSSTLERLNSSPGHRPGYPKRVSSSPLSHSHTAGSLISPSTDSLIPDFAQPRPTARPRRKDLSWNIPWRGQRNSTVSTTGLILPATEIEKARAKSMKVPWHHGWRSALFGTYFNIFLLLIPASIALQFSVQEADSIIFLFCILSLIPLIRLHDLATASLARRIGGSKAGLLNASLSNIVEMVIAFIALRKCELRIVQSSLIGSMMCKSLLVFGLCTFAGGLRWKEQWFNSSAIQVQSSLLSISVGAVLLPAVFHLALRSDQDDPLGVDTDLVPTVSLDSQKAAILKMSHGVAVTLLLVYVAYLTFQLWSHSHLYEDSAAGIHSRACTKKNVKGKGFTSPVLQPGALPTGDVLEPPPRRSASPSTFSRSLSSAPDLSNVESLRNFSPQNSIRLVHPTPRRSTSTGVPMERTETAASDRSEVTLNEGEEHPNPFGQEATSEVPNDQEVQVPQLSWFMTVFILAVVSVLVAVAADWLVVTANQISVTKYISKEWTALILLPTVRAIADCVTAINVSVKDQLTLSSAVAIGSTIQLSLFVIPLICIIAWITGYPLGMLFDPFESVALYLAIHTMNYVVADGRSNWMEGLILIGFYVIIAISFWFYPGSNLASDLDVCP</sequence>
<feature type="region of interest" description="Disordered" evidence="8">
    <location>
        <begin position="339"/>
        <end position="375"/>
    </location>
</feature>
<dbReference type="InterPro" id="IPR044880">
    <property type="entry name" value="NCX_ion-bd_dom_sf"/>
</dbReference>
<evidence type="ECO:0000256" key="8">
    <source>
        <dbReference type="SAM" id="MobiDB-lite"/>
    </source>
</evidence>
<keyword evidence="6" id="KW-0406">Ion transport</keyword>
<dbReference type="GO" id="GO:0006874">
    <property type="term" value="P:intracellular calcium ion homeostasis"/>
    <property type="evidence" value="ECO:0007669"/>
    <property type="project" value="TreeGrafter"/>
</dbReference>
<evidence type="ECO:0000256" key="5">
    <source>
        <dbReference type="ARBA" id="ARBA00022989"/>
    </source>
</evidence>
<evidence type="ECO:0000259" key="10">
    <source>
        <dbReference type="Pfam" id="PF01699"/>
    </source>
</evidence>
<dbReference type="GO" id="GO:0000329">
    <property type="term" value="C:fungal-type vacuole membrane"/>
    <property type="evidence" value="ECO:0007669"/>
    <property type="project" value="TreeGrafter"/>
</dbReference>
<reference evidence="11" key="1">
    <citation type="journal article" date="2020" name="Nat. Commun.">
        <title>Large-scale genome sequencing of mycorrhizal fungi provides insights into the early evolution of symbiotic traits.</title>
        <authorList>
            <person name="Miyauchi S."/>
            <person name="Kiss E."/>
            <person name="Kuo A."/>
            <person name="Drula E."/>
            <person name="Kohler A."/>
            <person name="Sanchez-Garcia M."/>
            <person name="Morin E."/>
            <person name="Andreopoulos B."/>
            <person name="Barry K.W."/>
            <person name="Bonito G."/>
            <person name="Buee M."/>
            <person name="Carver A."/>
            <person name="Chen C."/>
            <person name="Cichocki N."/>
            <person name="Clum A."/>
            <person name="Culley D."/>
            <person name="Crous P.W."/>
            <person name="Fauchery L."/>
            <person name="Girlanda M."/>
            <person name="Hayes R.D."/>
            <person name="Keri Z."/>
            <person name="LaButti K."/>
            <person name="Lipzen A."/>
            <person name="Lombard V."/>
            <person name="Magnuson J."/>
            <person name="Maillard F."/>
            <person name="Murat C."/>
            <person name="Nolan M."/>
            <person name="Ohm R.A."/>
            <person name="Pangilinan J."/>
            <person name="Pereira M.F."/>
            <person name="Perotto S."/>
            <person name="Peter M."/>
            <person name="Pfister S."/>
            <person name="Riley R."/>
            <person name="Sitrit Y."/>
            <person name="Stielow J.B."/>
            <person name="Szollosi G."/>
            <person name="Zifcakova L."/>
            <person name="Stursova M."/>
            <person name="Spatafora J.W."/>
            <person name="Tedersoo L."/>
            <person name="Vaario L.M."/>
            <person name="Yamada A."/>
            <person name="Yan M."/>
            <person name="Wang P."/>
            <person name="Xu J."/>
            <person name="Bruns T."/>
            <person name="Baldrian P."/>
            <person name="Vilgalys R."/>
            <person name="Dunand C."/>
            <person name="Henrissat B."/>
            <person name="Grigoriev I.V."/>
            <person name="Hibbett D."/>
            <person name="Nagy L.G."/>
            <person name="Martin F.M."/>
        </authorList>
    </citation>
    <scope>NUCLEOTIDE SEQUENCE</scope>
    <source>
        <strain evidence="11">UH-Tt-Lm1</strain>
    </source>
</reference>
<keyword evidence="3" id="KW-0813">Transport</keyword>
<feature type="transmembrane region" description="Helical" evidence="9">
    <location>
        <begin position="109"/>
        <end position="133"/>
    </location>
</feature>
<name>A0A9P6LBG0_9AGAM</name>
<evidence type="ECO:0000256" key="2">
    <source>
        <dbReference type="ARBA" id="ARBA00008170"/>
    </source>
</evidence>
<feature type="transmembrane region" description="Helical" evidence="9">
    <location>
        <begin position="286"/>
        <end position="308"/>
    </location>
</feature>
<protein>
    <recommendedName>
        <fullName evidence="10">Sodium/calcium exchanger membrane region domain-containing protein</fullName>
    </recommendedName>
</protein>
<keyword evidence="7 9" id="KW-0472">Membrane</keyword>
<feature type="transmembrane region" description="Helical" evidence="9">
    <location>
        <begin position="527"/>
        <end position="549"/>
    </location>
</feature>
<dbReference type="GO" id="GO:0012505">
    <property type="term" value="C:endomembrane system"/>
    <property type="evidence" value="ECO:0007669"/>
    <property type="project" value="UniProtKB-SubCell"/>
</dbReference>
<evidence type="ECO:0000256" key="9">
    <source>
        <dbReference type="SAM" id="Phobius"/>
    </source>
</evidence>
<keyword evidence="12" id="KW-1185">Reference proteome</keyword>
<feature type="domain" description="Sodium/calcium exchanger membrane region" evidence="10">
    <location>
        <begin position="140"/>
        <end position="311"/>
    </location>
</feature>
<evidence type="ECO:0000313" key="12">
    <source>
        <dbReference type="Proteomes" id="UP000736335"/>
    </source>
</evidence>
<dbReference type="InterPro" id="IPR004837">
    <property type="entry name" value="NaCa_Exmemb"/>
</dbReference>
<feature type="compositionally biased region" description="Polar residues" evidence="8">
    <location>
        <begin position="1"/>
        <end position="15"/>
    </location>
</feature>
<feature type="region of interest" description="Disordered" evidence="8">
    <location>
        <begin position="1"/>
        <end position="65"/>
    </location>
</feature>
<dbReference type="AlphaFoldDB" id="A0A9P6LBG0"/>
<feature type="transmembrane region" description="Helical" evidence="9">
    <location>
        <begin position="454"/>
        <end position="474"/>
    </location>
</feature>
<evidence type="ECO:0000256" key="3">
    <source>
        <dbReference type="ARBA" id="ARBA00022448"/>
    </source>
</evidence>
<feature type="transmembrane region" description="Helical" evidence="9">
    <location>
        <begin position="203"/>
        <end position="226"/>
    </location>
</feature>
<feature type="domain" description="Sodium/calcium exchanger membrane region" evidence="10">
    <location>
        <begin position="460"/>
        <end position="602"/>
    </location>
</feature>
<comment type="similarity">
    <text evidence="2">Belongs to the Ca(2+):cation antiporter (CaCA) (TC 2.A.19) family.</text>
</comment>
<keyword evidence="5 9" id="KW-1133">Transmembrane helix</keyword>
<comment type="subcellular location">
    <subcellularLocation>
        <location evidence="1">Endomembrane system</location>
        <topology evidence="1">Multi-pass membrane protein</topology>
    </subcellularLocation>
</comment>
<keyword evidence="4 9" id="KW-0812">Transmembrane</keyword>
<dbReference type="InterPro" id="IPR004713">
    <property type="entry name" value="CaH_exchang"/>
</dbReference>
<dbReference type="OrthoDB" id="1699231at2759"/>
<organism evidence="11 12">
    <name type="scientific">Thelephora terrestris</name>
    <dbReference type="NCBI Taxonomy" id="56493"/>
    <lineage>
        <taxon>Eukaryota</taxon>
        <taxon>Fungi</taxon>
        <taxon>Dikarya</taxon>
        <taxon>Basidiomycota</taxon>
        <taxon>Agaricomycotina</taxon>
        <taxon>Agaricomycetes</taxon>
        <taxon>Thelephorales</taxon>
        <taxon>Thelephoraceae</taxon>
        <taxon>Thelephora</taxon>
    </lineage>
</organism>
<evidence type="ECO:0000256" key="4">
    <source>
        <dbReference type="ARBA" id="ARBA00022692"/>
    </source>
</evidence>
<evidence type="ECO:0000256" key="7">
    <source>
        <dbReference type="ARBA" id="ARBA00023136"/>
    </source>
</evidence>
<feature type="transmembrane region" description="Helical" evidence="9">
    <location>
        <begin position="238"/>
        <end position="260"/>
    </location>
</feature>
<dbReference type="EMBL" id="WIUZ02000002">
    <property type="protein sequence ID" value="KAF9790835.1"/>
    <property type="molecule type" value="Genomic_DNA"/>
</dbReference>
<comment type="caution">
    <text evidence="11">The sequence shown here is derived from an EMBL/GenBank/DDBJ whole genome shotgun (WGS) entry which is preliminary data.</text>
</comment>
<evidence type="ECO:0000256" key="1">
    <source>
        <dbReference type="ARBA" id="ARBA00004127"/>
    </source>
</evidence>
<feature type="compositionally biased region" description="Polar residues" evidence="8">
    <location>
        <begin position="363"/>
        <end position="375"/>
    </location>
</feature>
<feature type="compositionally biased region" description="Polar residues" evidence="8">
    <location>
        <begin position="25"/>
        <end position="46"/>
    </location>
</feature>